<dbReference type="Proteomes" id="UP001472866">
    <property type="component" value="Chromosome 06"/>
</dbReference>
<feature type="domain" description="Tetratricopeptide repeat protein 5 OB fold" evidence="1">
    <location>
        <begin position="341"/>
        <end position="448"/>
    </location>
</feature>
<dbReference type="SUPFAM" id="SSF48452">
    <property type="entry name" value="TPR-like"/>
    <property type="match status" value="1"/>
</dbReference>
<name>A0AAX4PAF7_9CHLO</name>
<proteinExistence type="predicted"/>
<dbReference type="Gene3D" id="1.25.40.10">
    <property type="entry name" value="Tetratricopeptide repeat domain"/>
    <property type="match status" value="1"/>
</dbReference>
<dbReference type="Pfam" id="PF16669">
    <property type="entry name" value="TTC5_OB"/>
    <property type="match status" value="1"/>
</dbReference>
<keyword evidence="3" id="KW-1185">Reference proteome</keyword>
<evidence type="ECO:0000313" key="2">
    <source>
        <dbReference type="EMBL" id="WZN62734.1"/>
    </source>
</evidence>
<reference evidence="2 3" key="1">
    <citation type="submission" date="2024-03" db="EMBL/GenBank/DDBJ databases">
        <title>Complete genome sequence of the green alga Chloropicon roscoffensis RCC1871.</title>
        <authorList>
            <person name="Lemieux C."/>
            <person name="Pombert J.-F."/>
            <person name="Otis C."/>
            <person name="Turmel M."/>
        </authorList>
    </citation>
    <scope>NUCLEOTIDE SEQUENCE [LARGE SCALE GENOMIC DNA]</scope>
    <source>
        <strain evidence="2 3">RCC1871</strain>
    </source>
</reference>
<gene>
    <name evidence="2" type="ORF">HKI87_06g42760</name>
</gene>
<dbReference type="EMBL" id="CP151506">
    <property type="protein sequence ID" value="WZN62734.1"/>
    <property type="molecule type" value="Genomic_DNA"/>
</dbReference>
<dbReference type="InterPro" id="IPR032076">
    <property type="entry name" value="TTC5_OB"/>
</dbReference>
<evidence type="ECO:0000313" key="3">
    <source>
        <dbReference type="Proteomes" id="UP001472866"/>
    </source>
</evidence>
<accession>A0AAX4PAF7</accession>
<sequence length="469" mass="52354">MVVNQCLSRRWADESEDDEDEWTSEAMEELKEGLYPEMESLRSVEAFLEDLLGGESRSSWGEDEKENRNEAKVKRARDLLAEVETLTRQELPIEIRARKAAARALLLQYVGDGKPTDLEDAFAEAVKLDPDNLRCWNGAAKALWKKGDLHSAQLCYKKSLENSRDKLTYQNLSMLQRQLAKGKKQEENRRLILESLSNAKSAVALDVQDSHSWYVLGNAYLVLAFSTDGSEERDQLVDKSLKTYKHAMKVHGNGTCSVDLQFNYGVVCKYLERHLEALEAFDYCERVEPELQAGDEIGEIIHKLSQLTTLIGTKCGVKVKRVSKMQEDILAAERRGGSRQFLPLSSLKVGQNPDGVALTCSLVCMVSVKSQVPLMYICMDSHGSFFALAIYGLEESKMPVSHSKTRVLQICGPCLKDVDVTWQGKRLTFSSIRVNRLKSLLVDGKPVVIEEGSSSSKGASSIVVATTTS</sequence>
<protein>
    <submittedName>
        <fullName evidence="2">Tetratricopeptide repeat domain-containing protein</fullName>
    </submittedName>
</protein>
<dbReference type="InterPro" id="IPR011990">
    <property type="entry name" value="TPR-like_helical_dom_sf"/>
</dbReference>
<dbReference type="AlphaFoldDB" id="A0AAX4PAF7"/>
<evidence type="ECO:0000259" key="1">
    <source>
        <dbReference type="Pfam" id="PF16669"/>
    </source>
</evidence>
<organism evidence="2 3">
    <name type="scientific">Chloropicon roscoffensis</name>
    <dbReference type="NCBI Taxonomy" id="1461544"/>
    <lineage>
        <taxon>Eukaryota</taxon>
        <taxon>Viridiplantae</taxon>
        <taxon>Chlorophyta</taxon>
        <taxon>Chloropicophyceae</taxon>
        <taxon>Chloropicales</taxon>
        <taxon>Chloropicaceae</taxon>
        <taxon>Chloropicon</taxon>
    </lineage>
</organism>